<dbReference type="Proteomes" id="UP001347796">
    <property type="component" value="Unassembled WGS sequence"/>
</dbReference>
<dbReference type="GO" id="GO:0036297">
    <property type="term" value="P:interstrand cross-link repair"/>
    <property type="evidence" value="ECO:0007669"/>
    <property type="project" value="InterPro"/>
</dbReference>
<dbReference type="AlphaFoldDB" id="A0AAN8J9Z3"/>
<dbReference type="PANTHER" id="PTHR14449">
    <property type="entry name" value="FANCONI ANEMIA GROUP F PROTEIN FANCF"/>
    <property type="match status" value="1"/>
</dbReference>
<comment type="caution">
    <text evidence="1">The sequence shown here is derived from an EMBL/GenBank/DDBJ whole genome shotgun (WGS) entry which is preliminary data.</text>
</comment>
<protein>
    <submittedName>
        <fullName evidence="1">Uncharacterized protein</fullName>
    </submittedName>
</protein>
<proteinExistence type="predicted"/>
<reference evidence="1 2" key="1">
    <citation type="submission" date="2024-01" db="EMBL/GenBank/DDBJ databases">
        <title>The genome of the rayed Mediterranean limpet Patella caerulea (Linnaeus, 1758).</title>
        <authorList>
            <person name="Anh-Thu Weber A."/>
            <person name="Halstead-Nussloch G."/>
        </authorList>
    </citation>
    <scope>NUCLEOTIDE SEQUENCE [LARGE SCALE GENOMIC DNA]</scope>
    <source>
        <strain evidence="1">AATW-2023a</strain>
        <tissue evidence="1">Whole specimen</tissue>
    </source>
</reference>
<dbReference type="Gene3D" id="1.25.40.490">
    <property type="match status" value="1"/>
</dbReference>
<dbReference type="InterPro" id="IPR035428">
    <property type="entry name" value="FANCF"/>
</dbReference>
<gene>
    <name evidence="1" type="ORF">SNE40_016442</name>
</gene>
<organism evidence="1 2">
    <name type="scientific">Patella caerulea</name>
    <name type="common">Rayed Mediterranean limpet</name>
    <dbReference type="NCBI Taxonomy" id="87958"/>
    <lineage>
        <taxon>Eukaryota</taxon>
        <taxon>Metazoa</taxon>
        <taxon>Spiralia</taxon>
        <taxon>Lophotrochozoa</taxon>
        <taxon>Mollusca</taxon>
        <taxon>Gastropoda</taxon>
        <taxon>Patellogastropoda</taxon>
        <taxon>Patelloidea</taxon>
        <taxon>Patellidae</taxon>
        <taxon>Patella</taxon>
    </lineage>
</organism>
<dbReference type="InterPro" id="IPR038505">
    <property type="entry name" value="FANCF_C_sf"/>
</dbReference>
<dbReference type="PANTHER" id="PTHR14449:SF2">
    <property type="entry name" value="FANCONI ANEMIA GROUP F PROTEIN"/>
    <property type="match status" value="1"/>
</dbReference>
<dbReference type="GO" id="GO:0043240">
    <property type="term" value="C:Fanconi anaemia nuclear complex"/>
    <property type="evidence" value="ECO:0007669"/>
    <property type="project" value="InterPro"/>
</dbReference>
<keyword evidence="2" id="KW-1185">Reference proteome</keyword>
<dbReference type="EMBL" id="JAZGQO010000011">
    <property type="protein sequence ID" value="KAK6172870.1"/>
    <property type="molecule type" value="Genomic_DNA"/>
</dbReference>
<accession>A0AAN8J9Z3</accession>
<evidence type="ECO:0000313" key="2">
    <source>
        <dbReference type="Proteomes" id="UP001347796"/>
    </source>
</evidence>
<evidence type="ECO:0000313" key="1">
    <source>
        <dbReference type="EMBL" id="KAK6172870.1"/>
    </source>
</evidence>
<name>A0AAN8J9Z3_PATCE</name>
<dbReference type="Pfam" id="PF11107">
    <property type="entry name" value="FANCF"/>
    <property type="match status" value="1"/>
</dbReference>
<sequence>MSLETVLKNVYTFAQIVSQASSNSVSQWDEKSFKNAFKWAAYCEQVYEHVEDKPFKVNFDEQIQEITSLLSPSSCLCLNLQSLKTASDILQERLLLNPCLKLEMFDRLVISNGGTSDHISQKIHGLVSLISSAKLSRSLLEEIEEDKTCLQPHQIPAQSKILFQHFIEQFKTIPKIDRFCSYVKSVLSRIADISGGMVIILCLIAVYEENKSDCEDGCDKINQMVLSWIETIANVKPQKILSVEKGILCEISAGSSEFLNLYIQILVEWAKLMKPRTGGLLSTKLYRWSAVKECKLGSYENLLEHFKFLSSSQRYFENLVSDGLNGLKGSNMFSVWSDILEEINKKK</sequence>